<feature type="compositionally biased region" description="Pro residues" evidence="1">
    <location>
        <begin position="446"/>
        <end position="607"/>
    </location>
</feature>
<organism evidence="3 4">
    <name type="scientific">Pleodorina starrii</name>
    <dbReference type="NCBI Taxonomy" id="330485"/>
    <lineage>
        <taxon>Eukaryota</taxon>
        <taxon>Viridiplantae</taxon>
        <taxon>Chlorophyta</taxon>
        <taxon>core chlorophytes</taxon>
        <taxon>Chlorophyceae</taxon>
        <taxon>CS clade</taxon>
        <taxon>Chlamydomonadales</taxon>
        <taxon>Volvocaceae</taxon>
        <taxon>Pleodorina</taxon>
    </lineage>
</organism>
<dbReference type="Proteomes" id="UP001165080">
    <property type="component" value="Unassembled WGS sequence"/>
</dbReference>
<dbReference type="Pfam" id="PF05548">
    <property type="entry name" value="Peptidase_M11"/>
    <property type="match status" value="1"/>
</dbReference>
<sequence length="769" mass="80061">MSSIRVQRCAVDTSTGFCKSVEKVDMTVIAPTVVQMPSTNIVQKRLVIILDYSACNYPASLNESDIRTIFLGPAQNGSGGVADRFAQCSYGKMTFDVDAFTVIKVSPPCSSVVSTCSWYDIANGADAAAKVFSGTPGFNFFGFTHYTYILPPGMQNVCYWSGLALLPGTQSWLQTSSYGVQRWATIMQEFLHNYGLWHSWQNGWEYDDYSTAMGRGNACPNAAETSRLGWSTSAPGGGSINAAVLPPGTPRTYFLPATYLTGDGTFLRVQPDWMAGYGSTGKNLYIAVRVPKGADAAINANYANRVNVHEVNATMDNVGPFFPYQWTDRKIQYIAATRSMATVTLPSYNLIVYGGSWVRTDVMRVHVCRFSVSATECPLLANIEAMQPAVPAASPPPRPLPPRPPPNPPPPPPPPPPEVPEGPPPQFPDVPLVPFAPNNPYLPDAPTSPSPPDFPPPEIPQSPPPPTPPPPSPLPPSPPPPSPLPPSPPPPPPPPPPTSPPPSPSPPSPLPPSPQPPSPEPPSPSPPSPEPPSPPPPSPEPPSPSPPSPPPPSPQPPSPPTPSPEPPSPSPPSPEPPSPPPPSPEPPSPSPPSPPPPPPPAPQPTTPQPRASKPFAAKPRAPPSFTAQPSAPQPPAAKPITTKPITTKPAASEPAATPPPATIPTAQPTVSTSPTHPTIQTSTCRSPYTTSPPHASYHFRIVAATATPSALPPAPSIAAPSSKPPKVPSLPSQAAAASTTPPAAVAAPAQSATTIAAAAQAAATQPATA</sequence>
<dbReference type="AlphaFoldDB" id="A0A9W6BUU3"/>
<dbReference type="PRINTS" id="PR01217">
    <property type="entry name" value="PRICHEXTENSN"/>
</dbReference>
<keyword evidence="4" id="KW-1185">Reference proteome</keyword>
<accession>A0A9W6BUU3</accession>
<evidence type="ECO:0000313" key="4">
    <source>
        <dbReference type="Proteomes" id="UP001165080"/>
    </source>
</evidence>
<evidence type="ECO:0000256" key="1">
    <source>
        <dbReference type="SAM" id="MobiDB-lite"/>
    </source>
</evidence>
<evidence type="ECO:0000259" key="2">
    <source>
        <dbReference type="Pfam" id="PF05548"/>
    </source>
</evidence>
<dbReference type="InterPro" id="IPR008752">
    <property type="entry name" value="Peptidase_M11"/>
</dbReference>
<feature type="region of interest" description="Disordered" evidence="1">
    <location>
        <begin position="390"/>
        <end position="694"/>
    </location>
</feature>
<gene>
    <name evidence="3" type="primary">PLESTB002064</name>
    <name evidence="3" type="ORF">PLESTB_001384500</name>
</gene>
<feature type="compositionally biased region" description="Low complexity" evidence="1">
    <location>
        <begin position="638"/>
        <end position="655"/>
    </location>
</feature>
<feature type="region of interest" description="Disordered" evidence="1">
    <location>
        <begin position="709"/>
        <end position="769"/>
    </location>
</feature>
<evidence type="ECO:0000313" key="3">
    <source>
        <dbReference type="EMBL" id="GLC58652.1"/>
    </source>
</evidence>
<dbReference type="EMBL" id="BRXU01000023">
    <property type="protein sequence ID" value="GLC58652.1"/>
    <property type="molecule type" value="Genomic_DNA"/>
</dbReference>
<comment type="caution">
    <text evidence="3">The sequence shown here is derived from an EMBL/GenBank/DDBJ whole genome shotgun (WGS) entry which is preliminary data.</text>
</comment>
<feature type="compositionally biased region" description="Polar residues" evidence="1">
    <location>
        <begin position="670"/>
        <end position="693"/>
    </location>
</feature>
<protein>
    <recommendedName>
        <fullName evidence="2">Peptidase M11 gametolysin domain-containing protein</fullName>
    </recommendedName>
</protein>
<reference evidence="3 4" key="1">
    <citation type="journal article" date="2023" name="Commun. Biol.">
        <title>Reorganization of the ancestral sex-determining regions during the evolution of trioecy in Pleodorina starrii.</title>
        <authorList>
            <person name="Takahashi K."/>
            <person name="Suzuki S."/>
            <person name="Kawai-Toyooka H."/>
            <person name="Yamamoto K."/>
            <person name="Hamaji T."/>
            <person name="Ootsuki R."/>
            <person name="Yamaguchi H."/>
            <person name="Kawachi M."/>
            <person name="Higashiyama T."/>
            <person name="Nozaki H."/>
        </authorList>
    </citation>
    <scope>NUCLEOTIDE SEQUENCE [LARGE SCALE GENOMIC DNA]</scope>
    <source>
        <strain evidence="3 4">NIES-4479</strain>
    </source>
</reference>
<name>A0A9W6BUU3_9CHLO</name>
<feature type="compositionally biased region" description="Pro residues" evidence="1">
    <location>
        <begin position="393"/>
        <end position="428"/>
    </location>
</feature>
<feature type="domain" description="Peptidase M11 gametolysin" evidence="2">
    <location>
        <begin position="45"/>
        <end position="345"/>
    </location>
</feature>
<proteinExistence type="predicted"/>
<feature type="compositionally biased region" description="Low complexity" evidence="1">
    <location>
        <begin position="729"/>
        <end position="769"/>
    </location>
</feature>